<dbReference type="EMBL" id="FOTB01000001">
    <property type="protein sequence ID" value="SFK57207.1"/>
    <property type="molecule type" value="Genomic_DNA"/>
</dbReference>
<evidence type="ECO:0000256" key="2">
    <source>
        <dbReference type="ARBA" id="ARBA00007776"/>
    </source>
</evidence>
<dbReference type="RefSeq" id="WP_046790068.1">
    <property type="nucleotide sequence ID" value="NZ_CP011366.1"/>
</dbReference>
<keyword evidence="11" id="KW-1185">Reference proteome</keyword>
<sequence>MKAIIIFLFSLLFMYLDFLFAEFSPVTISGLEVYFVSRLLLMFVLLISIYVSPSMSAFIGIVFGLMLDVYIGSVYGIHSFGMVAFVAFMHTAFRVFYKDFVAMAFVILLLTFLYETYIYFIYRLLDLVYMPIFDYLALRAAPSLLLNALLFFFVFVTALKTSKVRNNLQSKY</sequence>
<evidence type="ECO:0000256" key="7">
    <source>
        <dbReference type="ARBA" id="ARBA00023136"/>
    </source>
</evidence>
<evidence type="ECO:0000313" key="10">
    <source>
        <dbReference type="EMBL" id="SFK57207.1"/>
    </source>
</evidence>
<reference evidence="10 12" key="3">
    <citation type="submission" date="2016-10" db="EMBL/GenBank/DDBJ databases">
        <authorList>
            <person name="Varghese N."/>
            <person name="Submissions S."/>
        </authorList>
    </citation>
    <scope>NUCLEOTIDE SEQUENCE [LARGE SCALE GENOMIC DNA]</scope>
    <source>
        <strain evidence="10 12">CGMCC 1.6501</strain>
    </source>
</reference>
<dbReference type="Pfam" id="PF04093">
    <property type="entry name" value="MreD"/>
    <property type="match status" value="1"/>
</dbReference>
<accession>A0A0F7D4A2</accession>
<organism evidence="10 12">
    <name type="scientific">Salinicoccus halodurans</name>
    <dbReference type="NCBI Taxonomy" id="407035"/>
    <lineage>
        <taxon>Bacteria</taxon>
        <taxon>Bacillati</taxon>
        <taxon>Bacillota</taxon>
        <taxon>Bacilli</taxon>
        <taxon>Bacillales</taxon>
        <taxon>Staphylococcaceae</taxon>
        <taxon>Salinicoccus</taxon>
    </lineage>
</organism>
<evidence type="ECO:0000256" key="6">
    <source>
        <dbReference type="ARBA" id="ARBA00022989"/>
    </source>
</evidence>
<keyword evidence="4 8" id="KW-0812">Transmembrane</keyword>
<dbReference type="EMBL" id="CP011366">
    <property type="protein sequence ID" value="AKG73880.1"/>
    <property type="molecule type" value="Genomic_DNA"/>
</dbReference>
<protein>
    <submittedName>
        <fullName evidence="10">Rod shape-determining protein MreD</fullName>
    </submittedName>
</protein>
<evidence type="ECO:0000313" key="11">
    <source>
        <dbReference type="Proteomes" id="UP000034029"/>
    </source>
</evidence>
<keyword evidence="6 8" id="KW-1133">Transmembrane helix</keyword>
<feature type="transmembrane region" description="Helical" evidence="8">
    <location>
        <begin position="100"/>
        <end position="120"/>
    </location>
</feature>
<proteinExistence type="inferred from homology"/>
<comment type="subcellular location">
    <subcellularLocation>
        <location evidence="1">Cell membrane</location>
        <topology evidence="1">Multi-pass membrane protein</topology>
    </subcellularLocation>
</comment>
<keyword evidence="5" id="KW-0133">Cell shape</keyword>
<evidence type="ECO:0000256" key="1">
    <source>
        <dbReference type="ARBA" id="ARBA00004651"/>
    </source>
</evidence>
<dbReference type="GO" id="GO:0008360">
    <property type="term" value="P:regulation of cell shape"/>
    <property type="evidence" value="ECO:0007669"/>
    <property type="project" value="UniProtKB-KW"/>
</dbReference>
<dbReference type="KEGG" id="shv:AAT16_06340"/>
<name>A0A0F7D4A2_9STAP</name>
<feature type="transmembrane region" description="Helical" evidence="8">
    <location>
        <begin position="40"/>
        <end position="63"/>
    </location>
</feature>
<reference evidence="9 11" key="1">
    <citation type="journal article" date="2015" name="Int. J. Syst. Evol. Microbiol.">
        <title>Complete genome sequence of Salinicoccus halodurans H3B36, isolated from the Qaidam Basin in China.</title>
        <authorList>
            <person name="Jiang K."/>
            <person name="Xue Y."/>
            <person name="Ma Y."/>
        </authorList>
    </citation>
    <scope>NUCLEOTIDE SEQUENCE [LARGE SCALE GENOMIC DNA]</scope>
    <source>
        <strain evidence="9 11">H3B36</strain>
    </source>
</reference>
<dbReference type="InterPro" id="IPR007227">
    <property type="entry name" value="Cell_shape_determining_MreD"/>
</dbReference>
<dbReference type="GO" id="GO:0005886">
    <property type="term" value="C:plasma membrane"/>
    <property type="evidence" value="ECO:0007669"/>
    <property type="project" value="UniProtKB-SubCell"/>
</dbReference>
<reference evidence="11" key="2">
    <citation type="submission" date="2015-04" db="EMBL/GenBank/DDBJ databases">
        <title>Complete genome sequence of Salinicoccus halodurans strain H3B36, isolated from the Qaidam basin of China.</title>
        <authorList>
            <person name="Ma Y."/>
            <person name="Jiang K."/>
            <person name="Xue Y."/>
        </authorList>
    </citation>
    <scope>NUCLEOTIDE SEQUENCE [LARGE SCALE GENOMIC DNA]</scope>
    <source>
        <strain evidence="11">H3B36</strain>
    </source>
</reference>
<dbReference type="AlphaFoldDB" id="A0A0F7D4A2"/>
<evidence type="ECO:0000313" key="12">
    <source>
        <dbReference type="Proteomes" id="UP000183090"/>
    </source>
</evidence>
<evidence type="ECO:0000256" key="4">
    <source>
        <dbReference type="ARBA" id="ARBA00022692"/>
    </source>
</evidence>
<keyword evidence="7 8" id="KW-0472">Membrane</keyword>
<keyword evidence="3" id="KW-1003">Cell membrane</keyword>
<dbReference type="NCBIfam" id="TIGR03426">
    <property type="entry name" value="shape_MreD"/>
    <property type="match status" value="1"/>
</dbReference>
<feature type="transmembrane region" description="Helical" evidence="8">
    <location>
        <begin position="140"/>
        <end position="159"/>
    </location>
</feature>
<dbReference type="Proteomes" id="UP000034029">
    <property type="component" value="Chromosome"/>
</dbReference>
<comment type="similarity">
    <text evidence="2">Belongs to the MreD family.</text>
</comment>
<feature type="transmembrane region" description="Helical" evidence="8">
    <location>
        <begin position="69"/>
        <end position="88"/>
    </location>
</feature>
<dbReference type="Proteomes" id="UP000183090">
    <property type="component" value="Unassembled WGS sequence"/>
</dbReference>
<evidence type="ECO:0000256" key="8">
    <source>
        <dbReference type="SAM" id="Phobius"/>
    </source>
</evidence>
<feature type="transmembrane region" description="Helical" evidence="8">
    <location>
        <begin position="6"/>
        <end position="28"/>
    </location>
</feature>
<evidence type="ECO:0000256" key="5">
    <source>
        <dbReference type="ARBA" id="ARBA00022960"/>
    </source>
</evidence>
<evidence type="ECO:0000256" key="3">
    <source>
        <dbReference type="ARBA" id="ARBA00022475"/>
    </source>
</evidence>
<gene>
    <name evidence="9" type="ORF">AAT16_06340</name>
    <name evidence="10" type="ORF">SAMN05216235_0509</name>
</gene>
<evidence type="ECO:0000313" key="9">
    <source>
        <dbReference type="EMBL" id="AKG73880.1"/>
    </source>
</evidence>
<dbReference type="OrthoDB" id="2418071at2"/>